<keyword evidence="1" id="KW-0677">Repeat</keyword>
<name>A0A183F3K3_HELPZ</name>
<keyword evidence="4" id="KW-1185">Reference proteome</keyword>
<gene>
    <name evidence="3" type="ORF">HPBE_LOCUS746</name>
</gene>
<feature type="compositionally biased region" description="Basic and acidic residues" evidence="2">
    <location>
        <begin position="52"/>
        <end position="63"/>
    </location>
</feature>
<feature type="compositionally biased region" description="Low complexity" evidence="2">
    <location>
        <begin position="84"/>
        <end position="93"/>
    </location>
</feature>
<feature type="region of interest" description="Disordered" evidence="2">
    <location>
        <begin position="26"/>
        <end position="114"/>
    </location>
</feature>
<sequence length="318" mass="32630">MFQKRTNVHTWTTKLFNDITRLKRHEEAAGENSSIQEHVLPDDFPRAGPLKVEVEPASERTELIDQGNAAPVAGSPPRSDRQCEGPPGEAGLDGLDGEDGVPGHDGAPGVDAPMDVYDDDGCLICPGGEPGVLGPEGPIGFPGVKGSRGQDGQDGENGSPGTPGVERGDMGSLGEPGQRGPPGIPAPDVFTGQGEPGPPGPPGPVGKPGPDGRPGIPALNSAPVGRPGPPGPPGEDGPQGASGPAGPDGPPGPDIDYCPCPSRKPQNSDLNETPYTQVSASEYFFAIGPSSETFPPTKTSFDSSRVLKNKNRYRSILL</sequence>
<protein>
    <submittedName>
        <fullName evidence="5">Collagen triple helix repeat protein</fullName>
    </submittedName>
</protein>
<feature type="region of interest" description="Disordered" evidence="2">
    <location>
        <begin position="127"/>
        <end position="275"/>
    </location>
</feature>
<feature type="compositionally biased region" description="Pro residues" evidence="2">
    <location>
        <begin position="196"/>
        <end position="207"/>
    </location>
</feature>
<dbReference type="EMBL" id="UZAH01000623">
    <property type="protein sequence ID" value="VDO19128.1"/>
    <property type="molecule type" value="Genomic_DNA"/>
</dbReference>
<dbReference type="Proteomes" id="UP000050761">
    <property type="component" value="Unassembled WGS sequence"/>
</dbReference>
<evidence type="ECO:0000313" key="5">
    <source>
        <dbReference type="WBParaSite" id="HPBE_0000074501-mRNA-1"/>
    </source>
</evidence>
<dbReference type="OrthoDB" id="5857384at2759"/>
<organism evidence="4 5">
    <name type="scientific">Heligmosomoides polygyrus</name>
    <name type="common">Parasitic roundworm</name>
    <dbReference type="NCBI Taxonomy" id="6339"/>
    <lineage>
        <taxon>Eukaryota</taxon>
        <taxon>Metazoa</taxon>
        <taxon>Ecdysozoa</taxon>
        <taxon>Nematoda</taxon>
        <taxon>Chromadorea</taxon>
        <taxon>Rhabditida</taxon>
        <taxon>Rhabditina</taxon>
        <taxon>Rhabditomorpha</taxon>
        <taxon>Strongyloidea</taxon>
        <taxon>Heligmosomidae</taxon>
        <taxon>Heligmosomoides</taxon>
    </lineage>
</organism>
<evidence type="ECO:0000256" key="2">
    <source>
        <dbReference type="SAM" id="MobiDB-lite"/>
    </source>
</evidence>
<reference evidence="5" key="2">
    <citation type="submission" date="2019-09" db="UniProtKB">
        <authorList>
            <consortium name="WormBaseParasite"/>
        </authorList>
    </citation>
    <scope>IDENTIFICATION</scope>
</reference>
<dbReference type="PANTHER" id="PTHR24637:SF282">
    <property type="entry name" value="CUTICLE COLLAGEN SQT-1"/>
    <property type="match status" value="1"/>
</dbReference>
<reference evidence="3 4" key="1">
    <citation type="submission" date="2018-11" db="EMBL/GenBank/DDBJ databases">
        <authorList>
            <consortium name="Pathogen Informatics"/>
        </authorList>
    </citation>
    <scope>NUCLEOTIDE SEQUENCE [LARGE SCALE GENOMIC DNA]</scope>
</reference>
<feature type="compositionally biased region" description="Polar residues" evidence="2">
    <location>
        <begin position="264"/>
        <end position="275"/>
    </location>
</feature>
<dbReference type="Pfam" id="PF01391">
    <property type="entry name" value="Collagen"/>
    <property type="match status" value="1"/>
</dbReference>
<dbReference type="WBParaSite" id="HPBE_0000074501-mRNA-1">
    <property type="protein sequence ID" value="HPBE_0000074501-mRNA-1"/>
    <property type="gene ID" value="HPBE_0000074501"/>
</dbReference>
<dbReference type="InterPro" id="IPR008160">
    <property type="entry name" value="Collagen"/>
</dbReference>
<evidence type="ECO:0000256" key="1">
    <source>
        <dbReference type="ARBA" id="ARBA00022737"/>
    </source>
</evidence>
<proteinExistence type="predicted"/>
<evidence type="ECO:0000313" key="4">
    <source>
        <dbReference type="Proteomes" id="UP000050761"/>
    </source>
</evidence>
<dbReference type="PANTHER" id="PTHR24637">
    <property type="entry name" value="COLLAGEN"/>
    <property type="match status" value="1"/>
</dbReference>
<accession>A0A183F3K3</accession>
<feature type="compositionally biased region" description="Pro residues" evidence="2">
    <location>
        <begin position="226"/>
        <end position="235"/>
    </location>
</feature>
<accession>A0A3P7WND7</accession>
<evidence type="ECO:0000313" key="3">
    <source>
        <dbReference type="EMBL" id="VDO19128.1"/>
    </source>
</evidence>
<dbReference type="AlphaFoldDB" id="A0A183F3K3"/>
<feature type="compositionally biased region" description="Low complexity" evidence="2">
    <location>
        <begin position="236"/>
        <end position="245"/>
    </location>
</feature>